<evidence type="ECO:0000313" key="1">
    <source>
        <dbReference type="EMBL" id="MFH7519285.1"/>
    </source>
</evidence>
<evidence type="ECO:0000313" key="2">
    <source>
        <dbReference type="Proteomes" id="UP001610657"/>
    </source>
</evidence>
<organism evidence="1 2">
    <name type="scientific">Pseudomonas syringae pv. tagetis</name>
    <dbReference type="NCBI Taxonomy" id="129140"/>
    <lineage>
        <taxon>Bacteria</taxon>
        <taxon>Pseudomonadati</taxon>
        <taxon>Pseudomonadota</taxon>
        <taxon>Gammaproteobacteria</taxon>
        <taxon>Pseudomonadales</taxon>
        <taxon>Pseudomonadaceae</taxon>
        <taxon>Pseudomonas</taxon>
    </lineage>
</organism>
<feature type="non-terminal residue" evidence="1">
    <location>
        <position position="1"/>
    </location>
</feature>
<feature type="non-terminal residue" evidence="1">
    <location>
        <position position="79"/>
    </location>
</feature>
<dbReference type="SUPFAM" id="SSF53335">
    <property type="entry name" value="S-adenosyl-L-methionine-dependent methyltransferases"/>
    <property type="match status" value="1"/>
</dbReference>
<name>A0ABW7NWL6_9PSED</name>
<dbReference type="RefSeq" id="WP_395577978.1">
    <property type="nucleotide sequence ID" value="NZ_JAVCQK010000651.1"/>
</dbReference>
<dbReference type="EMBL" id="JAVCQK010000651">
    <property type="protein sequence ID" value="MFH7519285.1"/>
    <property type="molecule type" value="Genomic_DNA"/>
</dbReference>
<keyword evidence="2" id="KW-1185">Reference proteome</keyword>
<gene>
    <name evidence="1" type="ORF">RA271_29765</name>
</gene>
<comment type="caution">
    <text evidence="1">The sequence shown here is derived from an EMBL/GenBank/DDBJ whole genome shotgun (WGS) entry which is preliminary data.</text>
</comment>
<accession>A0ABW7NWL6</accession>
<reference evidence="1 2" key="1">
    <citation type="submission" date="2023-08" db="EMBL/GenBank/DDBJ databases">
        <title>Genomic and mutational analysis of Pseudomonas syringae pv. tagetis EB037 pathogenicity on sunflower.</title>
        <authorList>
            <person name="Maul J.E."/>
        </authorList>
    </citation>
    <scope>NUCLEOTIDE SEQUENCE [LARGE SCALE GENOMIC DNA]</scope>
    <source>
        <strain evidence="1 2">EB037_T1</strain>
    </source>
</reference>
<proteinExistence type="predicted"/>
<dbReference type="Gene3D" id="3.40.50.150">
    <property type="entry name" value="Vaccinia Virus protein VP39"/>
    <property type="match status" value="1"/>
</dbReference>
<protein>
    <submittedName>
        <fullName evidence="1">Uncharacterized protein</fullName>
    </submittedName>
</protein>
<dbReference type="InterPro" id="IPR029063">
    <property type="entry name" value="SAM-dependent_MTases_sf"/>
</dbReference>
<dbReference type="Proteomes" id="UP001610657">
    <property type="component" value="Unassembled WGS sequence"/>
</dbReference>
<sequence>PGSHQTAVEIDAGLAALARERFGLPRAPALRIRVADAAAVLATAHPASRDLIIRDVFAPDPTDLTGARHITPPGLTGLD</sequence>